<dbReference type="GO" id="GO:0030136">
    <property type="term" value="C:clathrin-coated vesicle"/>
    <property type="evidence" value="ECO:0007669"/>
    <property type="project" value="UniProtKB-SubCell"/>
</dbReference>
<dbReference type="InterPro" id="IPR014712">
    <property type="entry name" value="ANTH_dom_sf"/>
</dbReference>
<dbReference type="GO" id="GO:0006900">
    <property type="term" value="P:vesicle budding from membrane"/>
    <property type="evidence" value="ECO:0007669"/>
    <property type="project" value="TreeGrafter"/>
</dbReference>
<dbReference type="GO" id="GO:0000149">
    <property type="term" value="F:SNARE binding"/>
    <property type="evidence" value="ECO:0007669"/>
    <property type="project" value="TreeGrafter"/>
</dbReference>
<dbReference type="PROSITE" id="PS50942">
    <property type="entry name" value="ENTH"/>
    <property type="match status" value="1"/>
</dbReference>
<dbReference type="InterPro" id="IPR011417">
    <property type="entry name" value="ANTH_dom"/>
</dbReference>
<accession>A0AAV3R6E3</accession>
<organism evidence="6 7">
    <name type="scientific">Lithospermum erythrorhizon</name>
    <name type="common">Purple gromwell</name>
    <name type="synonym">Lithospermum officinale var. erythrorhizon</name>
    <dbReference type="NCBI Taxonomy" id="34254"/>
    <lineage>
        <taxon>Eukaryota</taxon>
        <taxon>Viridiplantae</taxon>
        <taxon>Streptophyta</taxon>
        <taxon>Embryophyta</taxon>
        <taxon>Tracheophyta</taxon>
        <taxon>Spermatophyta</taxon>
        <taxon>Magnoliopsida</taxon>
        <taxon>eudicotyledons</taxon>
        <taxon>Gunneridae</taxon>
        <taxon>Pentapetalae</taxon>
        <taxon>asterids</taxon>
        <taxon>lamiids</taxon>
        <taxon>Boraginales</taxon>
        <taxon>Boraginaceae</taxon>
        <taxon>Boraginoideae</taxon>
        <taxon>Lithospermeae</taxon>
        <taxon>Lithospermum</taxon>
    </lineage>
</organism>
<dbReference type="PANTHER" id="PTHR22951">
    <property type="entry name" value="CLATHRIN ASSEMBLY PROTEIN"/>
    <property type="match status" value="1"/>
</dbReference>
<dbReference type="EMBL" id="BAABME010007891">
    <property type="protein sequence ID" value="GAA0171949.1"/>
    <property type="molecule type" value="Genomic_DNA"/>
</dbReference>
<dbReference type="GO" id="GO:0005905">
    <property type="term" value="C:clathrin-coated pit"/>
    <property type="evidence" value="ECO:0007669"/>
    <property type="project" value="TreeGrafter"/>
</dbReference>
<keyword evidence="6" id="KW-0946">Virion</keyword>
<dbReference type="Gene3D" id="1.25.40.90">
    <property type="match status" value="1"/>
</dbReference>
<evidence type="ECO:0000256" key="3">
    <source>
        <dbReference type="ARBA" id="ARBA00023034"/>
    </source>
</evidence>
<dbReference type="SMART" id="SM00273">
    <property type="entry name" value="ENTH"/>
    <property type="match status" value="1"/>
</dbReference>
<evidence type="ECO:0000256" key="4">
    <source>
        <dbReference type="ARBA" id="ARBA00023329"/>
    </source>
</evidence>
<comment type="subcellular location">
    <subcellularLocation>
        <location evidence="1">Cytoplasmic vesicle</location>
        <location evidence="1">Clathrin-coated vesicle</location>
    </subcellularLocation>
    <subcellularLocation>
        <location evidence="2">Golgi apparatus</location>
    </subcellularLocation>
</comment>
<dbReference type="Gene3D" id="1.20.58.150">
    <property type="entry name" value="ANTH domain"/>
    <property type="match status" value="1"/>
</dbReference>
<dbReference type="SUPFAM" id="SSF89009">
    <property type="entry name" value="GAT-like domain"/>
    <property type="match status" value="1"/>
</dbReference>
<sequence>MVADLCCKLKAALRLMRDQTCIAKAFISTNKKNYINNGGFSKIEIALLRATAHGNNSNDNVDSDNNNYKLENEILFLVSDNPGSVIFLAERLTCRLAKTKDLRVALKTLVLVHRLLRGGSRGFEQHLRAAYLSGHLQISLNQNIKRSNRLLQFLNNYAAHLEERLDWYINQSGKLEPVVVEVIQQKLHHLHQFDGGNDNNNYTDRESERRMESLVMRILKYLHFLDSIMNCSPFDLVLADKNNKGLAIAALRSTLKESFQVYMSLWDSVVTLMNMFFDLPKGARELACDVLKRAAKQSQELCNFYINCRGVIEEHHNYQSNNRQFVLNYPSIDIITMDHLMAMEQLNSADDSVPPFFTFSRPSYLSSFSSSSLIHEGCGDENSSLQPSLFSCKLETKVSKVWVVFDD</sequence>
<dbReference type="InterPro" id="IPR045192">
    <property type="entry name" value="AP180-like"/>
</dbReference>
<evidence type="ECO:0000313" key="7">
    <source>
        <dbReference type="Proteomes" id="UP001454036"/>
    </source>
</evidence>
<dbReference type="PANTHER" id="PTHR22951:SF70">
    <property type="entry name" value="OS11G0244600 PROTEIN"/>
    <property type="match status" value="1"/>
</dbReference>
<dbReference type="InterPro" id="IPR008942">
    <property type="entry name" value="ENTH_VHS"/>
</dbReference>
<name>A0AAV3R6E3_LITER</name>
<dbReference type="Proteomes" id="UP001454036">
    <property type="component" value="Unassembled WGS sequence"/>
</dbReference>
<feature type="domain" description="ENTH" evidence="5">
    <location>
        <begin position="35"/>
        <end position="175"/>
    </location>
</feature>
<dbReference type="GO" id="GO:0048268">
    <property type="term" value="P:clathrin coat assembly"/>
    <property type="evidence" value="ECO:0007669"/>
    <property type="project" value="InterPro"/>
</dbReference>
<dbReference type="SUPFAM" id="SSF48464">
    <property type="entry name" value="ENTH/VHS domain"/>
    <property type="match status" value="1"/>
</dbReference>
<evidence type="ECO:0000256" key="2">
    <source>
        <dbReference type="ARBA" id="ARBA00004555"/>
    </source>
</evidence>
<dbReference type="AlphaFoldDB" id="A0AAV3R6E3"/>
<dbReference type="GO" id="GO:0005794">
    <property type="term" value="C:Golgi apparatus"/>
    <property type="evidence" value="ECO:0007669"/>
    <property type="project" value="UniProtKB-SubCell"/>
</dbReference>
<proteinExistence type="predicted"/>
<dbReference type="InterPro" id="IPR013809">
    <property type="entry name" value="ENTH"/>
</dbReference>
<keyword evidence="7" id="KW-1185">Reference proteome</keyword>
<evidence type="ECO:0000256" key="1">
    <source>
        <dbReference type="ARBA" id="ARBA00004132"/>
    </source>
</evidence>
<dbReference type="GO" id="GO:0005546">
    <property type="term" value="F:phosphatidylinositol-4,5-bisphosphate binding"/>
    <property type="evidence" value="ECO:0007669"/>
    <property type="project" value="TreeGrafter"/>
</dbReference>
<dbReference type="GO" id="GO:0032050">
    <property type="term" value="F:clathrin heavy chain binding"/>
    <property type="evidence" value="ECO:0007669"/>
    <property type="project" value="TreeGrafter"/>
</dbReference>
<keyword evidence="4" id="KW-0968">Cytoplasmic vesicle</keyword>
<gene>
    <name evidence="6" type="ORF">LIER_25871</name>
</gene>
<dbReference type="GO" id="GO:0005545">
    <property type="term" value="F:1-phosphatidylinositol binding"/>
    <property type="evidence" value="ECO:0007669"/>
    <property type="project" value="InterPro"/>
</dbReference>
<evidence type="ECO:0000259" key="5">
    <source>
        <dbReference type="PROSITE" id="PS50942"/>
    </source>
</evidence>
<protein>
    <submittedName>
        <fullName evidence="6">Vesicle coat protein</fullName>
    </submittedName>
</protein>
<dbReference type="GO" id="GO:0072583">
    <property type="term" value="P:clathrin-dependent endocytosis"/>
    <property type="evidence" value="ECO:0007669"/>
    <property type="project" value="InterPro"/>
</dbReference>
<evidence type="ECO:0000313" key="6">
    <source>
        <dbReference type="EMBL" id="GAA0171949.1"/>
    </source>
</evidence>
<dbReference type="Pfam" id="PF07651">
    <property type="entry name" value="ANTH"/>
    <property type="match status" value="1"/>
</dbReference>
<keyword evidence="6" id="KW-0167">Capsid protein</keyword>
<keyword evidence="3" id="KW-0333">Golgi apparatus</keyword>
<comment type="caution">
    <text evidence="6">The sequence shown here is derived from an EMBL/GenBank/DDBJ whole genome shotgun (WGS) entry which is preliminary data.</text>
</comment>
<reference evidence="6 7" key="1">
    <citation type="submission" date="2024-01" db="EMBL/GenBank/DDBJ databases">
        <title>The complete chloroplast genome sequence of Lithospermum erythrorhizon: insights into the phylogenetic relationship among Boraginaceae species and the maternal lineages of purple gromwells.</title>
        <authorList>
            <person name="Okada T."/>
            <person name="Watanabe K."/>
        </authorList>
    </citation>
    <scope>NUCLEOTIDE SEQUENCE [LARGE SCALE GENOMIC DNA]</scope>
</reference>